<evidence type="ECO:0000256" key="2">
    <source>
        <dbReference type="SAM" id="Phobius"/>
    </source>
</evidence>
<dbReference type="EMBL" id="BMLY01000001">
    <property type="protein sequence ID" value="GGP25232.1"/>
    <property type="molecule type" value="Genomic_DNA"/>
</dbReference>
<evidence type="ECO:0000313" key="3">
    <source>
        <dbReference type="EMBL" id="GGP25232.1"/>
    </source>
</evidence>
<protein>
    <submittedName>
        <fullName evidence="3">Uncharacterized protein</fullName>
    </submittedName>
</protein>
<evidence type="ECO:0000256" key="1">
    <source>
        <dbReference type="SAM" id="MobiDB-lite"/>
    </source>
</evidence>
<proteinExistence type="predicted"/>
<dbReference type="Proteomes" id="UP000621859">
    <property type="component" value="Unassembled WGS sequence"/>
</dbReference>
<accession>A0ABQ2PIC3</accession>
<keyword evidence="2" id="KW-1133">Transmembrane helix</keyword>
<comment type="caution">
    <text evidence="3">The sequence shown here is derived from an EMBL/GenBank/DDBJ whole genome shotgun (WGS) entry which is preliminary data.</text>
</comment>
<feature type="transmembrane region" description="Helical" evidence="2">
    <location>
        <begin position="46"/>
        <end position="63"/>
    </location>
</feature>
<evidence type="ECO:0000313" key="4">
    <source>
        <dbReference type="Proteomes" id="UP000621859"/>
    </source>
</evidence>
<organism evidence="3 4">
    <name type="scientific">Silvimonas amylolytica</name>
    <dbReference type="NCBI Taxonomy" id="449663"/>
    <lineage>
        <taxon>Bacteria</taxon>
        <taxon>Pseudomonadati</taxon>
        <taxon>Pseudomonadota</taxon>
        <taxon>Betaproteobacteria</taxon>
        <taxon>Neisseriales</taxon>
        <taxon>Chitinibacteraceae</taxon>
        <taxon>Silvimonas</taxon>
    </lineage>
</organism>
<name>A0ABQ2PIC3_9NEIS</name>
<keyword evidence="2" id="KW-0472">Membrane</keyword>
<gene>
    <name evidence="3" type="ORF">GCM10010971_10510</name>
</gene>
<feature type="region of interest" description="Disordered" evidence="1">
    <location>
        <begin position="1"/>
        <end position="34"/>
    </location>
</feature>
<feature type="compositionally biased region" description="Polar residues" evidence="1">
    <location>
        <begin position="1"/>
        <end position="10"/>
    </location>
</feature>
<reference evidence="4" key="1">
    <citation type="journal article" date="2019" name="Int. J. Syst. Evol. Microbiol.">
        <title>The Global Catalogue of Microorganisms (GCM) 10K type strain sequencing project: providing services to taxonomists for standard genome sequencing and annotation.</title>
        <authorList>
            <consortium name="The Broad Institute Genomics Platform"/>
            <consortium name="The Broad Institute Genome Sequencing Center for Infectious Disease"/>
            <person name="Wu L."/>
            <person name="Ma J."/>
        </authorList>
    </citation>
    <scope>NUCLEOTIDE SEQUENCE [LARGE SCALE GENOMIC DNA]</scope>
    <source>
        <strain evidence="4">CGMCC 1.8860</strain>
    </source>
</reference>
<keyword evidence="4" id="KW-1185">Reference proteome</keyword>
<sequence length="64" mass="7084">MQLHHSGSMSHQHAHDHAHTHAHHSAAPKKPGLPARLFASSAGQRLLIALVPLALVWLMTWWAM</sequence>
<keyword evidence="2" id="KW-0812">Transmembrane</keyword>